<evidence type="ECO:0000256" key="1">
    <source>
        <dbReference type="SAM" id="MobiDB-lite"/>
    </source>
</evidence>
<sequence length="58" mass="6257">MAMSVLVIGFGSGGGRYRPPSMDVRHIGARQVPNPHNLLPGTRYGHTSKDGDILREIA</sequence>
<evidence type="ECO:0000313" key="2">
    <source>
        <dbReference type="EMBL" id="KZT25030.1"/>
    </source>
</evidence>
<keyword evidence="3" id="KW-1185">Reference proteome</keyword>
<dbReference type="AlphaFoldDB" id="A0A165SEB8"/>
<accession>A0A165SEB8</accession>
<dbReference type="Proteomes" id="UP000076761">
    <property type="component" value="Unassembled WGS sequence"/>
</dbReference>
<feature type="region of interest" description="Disordered" evidence="1">
    <location>
        <begin position="32"/>
        <end position="51"/>
    </location>
</feature>
<name>A0A165SEB8_9AGAM</name>
<protein>
    <submittedName>
        <fullName evidence="2">Uncharacterized protein</fullName>
    </submittedName>
</protein>
<proteinExistence type="predicted"/>
<organism evidence="2 3">
    <name type="scientific">Neolentinus lepideus HHB14362 ss-1</name>
    <dbReference type="NCBI Taxonomy" id="1314782"/>
    <lineage>
        <taxon>Eukaryota</taxon>
        <taxon>Fungi</taxon>
        <taxon>Dikarya</taxon>
        <taxon>Basidiomycota</taxon>
        <taxon>Agaricomycotina</taxon>
        <taxon>Agaricomycetes</taxon>
        <taxon>Gloeophyllales</taxon>
        <taxon>Gloeophyllaceae</taxon>
        <taxon>Neolentinus</taxon>
    </lineage>
</organism>
<gene>
    <name evidence="2" type="ORF">NEOLEDRAFT_1134254</name>
</gene>
<reference evidence="2 3" key="1">
    <citation type="journal article" date="2016" name="Mol. Biol. Evol.">
        <title>Comparative Genomics of Early-Diverging Mushroom-Forming Fungi Provides Insights into the Origins of Lignocellulose Decay Capabilities.</title>
        <authorList>
            <person name="Nagy L.G."/>
            <person name="Riley R."/>
            <person name="Tritt A."/>
            <person name="Adam C."/>
            <person name="Daum C."/>
            <person name="Floudas D."/>
            <person name="Sun H."/>
            <person name="Yadav J.S."/>
            <person name="Pangilinan J."/>
            <person name="Larsson K.H."/>
            <person name="Matsuura K."/>
            <person name="Barry K."/>
            <person name="Labutti K."/>
            <person name="Kuo R."/>
            <person name="Ohm R.A."/>
            <person name="Bhattacharya S.S."/>
            <person name="Shirouzu T."/>
            <person name="Yoshinaga Y."/>
            <person name="Martin F.M."/>
            <person name="Grigoriev I.V."/>
            <person name="Hibbett D.S."/>
        </authorList>
    </citation>
    <scope>NUCLEOTIDE SEQUENCE [LARGE SCALE GENOMIC DNA]</scope>
    <source>
        <strain evidence="2 3">HHB14362 ss-1</strain>
    </source>
</reference>
<dbReference type="EMBL" id="KV425574">
    <property type="protein sequence ID" value="KZT25030.1"/>
    <property type="molecule type" value="Genomic_DNA"/>
</dbReference>
<dbReference type="InParanoid" id="A0A165SEB8"/>
<evidence type="ECO:0000313" key="3">
    <source>
        <dbReference type="Proteomes" id="UP000076761"/>
    </source>
</evidence>